<dbReference type="GeneID" id="63691371"/>
<feature type="domain" description="HTH cro/C1-type" evidence="8">
    <location>
        <begin position="1421"/>
        <end position="1445"/>
    </location>
</feature>
<dbReference type="Gene3D" id="1.25.10.10">
    <property type="entry name" value="Leucine-rich Repeat Variant"/>
    <property type="match status" value="1"/>
</dbReference>
<dbReference type="GO" id="GO:1990414">
    <property type="term" value="P:replication-born double-strand break repair via sister chromatid exchange"/>
    <property type="evidence" value="ECO:0007669"/>
    <property type="project" value="TreeGrafter"/>
</dbReference>
<dbReference type="GO" id="GO:0010468">
    <property type="term" value="P:regulation of gene expression"/>
    <property type="evidence" value="ECO:0007669"/>
    <property type="project" value="InterPro"/>
</dbReference>
<dbReference type="EMBL" id="JH795860">
    <property type="protein sequence ID" value="EJU03190.1"/>
    <property type="molecule type" value="Genomic_DNA"/>
</dbReference>
<evidence type="ECO:0000313" key="10">
    <source>
        <dbReference type="Proteomes" id="UP000030653"/>
    </source>
</evidence>
<dbReference type="STRING" id="1858805.M5G4Q1"/>
<evidence type="ECO:0000256" key="2">
    <source>
        <dbReference type="ARBA" id="ARBA00009252"/>
    </source>
</evidence>
<keyword evidence="3 6" id="KW-0677">Repeat</keyword>
<feature type="region of interest" description="Disordered" evidence="7">
    <location>
        <begin position="191"/>
        <end position="258"/>
    </location>
</feature>
<comment type="subcellular location">
    <subcellularLocation>
        <location evidence="1 6">Nucleus</location>
    </subcellularLocation>
</comment>
<sequence>MKPLSQSHPSSQRRPVPYVLAPPVPGQHRPKEEGHEDDYEATEGESDDSLGARIRHTGVRTSGKRTGERDDRADVKKLLDYLDDIFEAEDSLPAASPQASPMLLSTSPTLAGGTGGFFTTSLDPGSEPMLLPHVLRKLLRYIEASSVETRSRRRKGARGALSQVDSAPLGRILRILDRNVKAAIDLEPFPASLAPKSTKNTPKKARKSGVVDRRSMSRAASDAISLGLDGEPEEDMDTPVDDESLEEEPQEGKEEQLADMSVEKCTHLLEIVSLGVMAADCCLALLTADALPKKLYSEDIIKDCLDVVKGSLEKTVYPIVEASADNSTNSSLIKRITESKESASSQHLSATFQSLLSLMPRIDALISHGEHAMSETIVISATYIAIGPFFVVDNSSMGDDARKAKSKAKDAAVFALGGKAGFPALRLSALSLIRSIFANHPDQRSSIIEDILTSLIKLPDFKRKGGQFRLRNGKSINIVSALLLQLVQTTGRGLRLSIKSLKARTATDAVTQQVKVDDGEVLDKETSAEIPLYKSGLDSGQTCAWTILQFLVNRSGKSKTTKDSNEAEYRAVFDSFTADLLTVLYWPEWPAASVLLRLACKLMWTSLEDVKTTADNATKQLALDHLGTIAAHLRSVSLKALPADSGGKPKFRPLEEIVASCSVNRFKHVLEAQSEITAYLAKRASDDRTEDQAYFIAREFSIALWGHEVAINLSQAVENLDADASTSAERFEKGSELVKEMSNAIRNAWDKDSGDVFEASSDHESSRIDTVGQLLGATNPLQNTFDPTIHAILLALTSPAVFMRTKALRAIGQIITCDPQLLRQQNVRQTIESHLVDNSSAVREAAIELIGKYIVQEPALTGEYYAKLSERMADTGLGVRKRVMRLLKSLYDVSDDRARKTDICVKMIQRMLDEDETVKDLAIKSMEEMWFPSVVANPRSSSQPPGEDMRVFMEVVGAFKDRTSMLEDLLRQILLDKNRKDDSIIIQRYSALCDSLINCLVDDPDAEINPVYCVQGIYLLATAHPKVMSGSRAEILLPYLKVATTADERAITDSVLKVFRAAIPGMPKTAVAFGEELQKVLLPMISRPSSAGGISSLQETIACFCAAVKYLTHDYVRLVTLLKPCNIKLQVEIKALEAGKSNPASVQATPLLMFIVAFLNEHCDFDEVRLQKPDTAAQLDSMSTHSITEHFYSLFLKLYKLPGNEKLSVAALQCLGIMFKSYPKLLTHDSTLSLMDSIFASQDVEGRGRVLKILQDFLASEATKRAEEERANKKAGKKADVNMDELIGSADTFADSGIASTVIQRYLGHILEGTLSTHLPTQRFSVDILGYTIRQGLAHPLRCLPVLISLETSPDTGLSARAGALHALLQNKHASMLNSRLIDCARKSFEYQARICEGAVRGFRGAQAPVALLHRWYALVREKRGPRQDLLKAIMKAFDVDTTNLTATEDDVAFVRYMAENVSALEFKTLEEVLTVVRSLMSVLSVAGMQVVDTLARLDLGDEIDADTAQGVLIVSWNDVGSSSFHLVSSLIQILATLSDAFPLMRSSVAVGIILVLKGYLKGVYGLSEEKCLKFVIGKKSNLGDRPAMRKHDYPMDYERLPFAMTSLVTMEDLRTQRRQFLQLWAQDGVTADPADDLDMDQPL</sequence>
<proteinExistence type="inferred from homology"/>
<dbReference type="GO" id="GO:0140588">
    <property type="term" value="P:chromatin looping"/>
    <property type="evidence" value="ECO:0007669"/>
    <property type="project" value="InterPro"/>
</dbReference>
<feature type="region of interest" description="Disordered" evidence="7">
    <location>
        <begin position="1"/>
        <end position="70"/>
    </location>
</feature>
<evidence type="ECO:0000256" key="6">
    <source>
        <dbReference type="RuleBase" id="RU364107"/>
    </source>
</evidence>
<dbReference type="GO" id="GO:0034087">
    <property type="term" value="P:establishment of mitotic sister chromatid cohesion"/>
    <property type="evidence" value="ECO:0007669"/>
    <property type="project" value="TreeGrafter"/>
</dbReference>
<dbReference type="GO" id="GO:0003682">
    <property type="term" value="F:chromatin binding"/>
    <property type="evidence" value="ECO:0007669"/>
    <property type="project" value="TreeGrafter"/>
</dbReference>
<keyword evidence="10" id="KW-1185">Reference proteome</keyword>
<evidence type="ECO:0000259" key="8">
    <source>
        <dbReference type="PROSITE" id="PS50943"/>
    </source>
</evidence>
<dbReference type="GO" id="GO:0090694">
    <property type="term" value="C:Scc2-Scc4 cohesin loading complex"/>
    <property type="evidence" value="ECO:0007669"/>
    <property type="project" value="TreeGrafter"/>
</dbReference>
<dbReference type="HOGENOM" id="CLU_000655_0_0_1"/>
<name>M5G4Q1_DACPD</name>
<organism evidence="9 10">
    <name type="scientific">Dacryopinax primogenitus (strain DJM 731)</name>
    <name type="common">Brown rot fungus</name>
    <dbReference type="NCBI Taxonomy" id="1858805"/>
    <lineage>
        <taxon>Eukaryota</taxon>
        <taxon>Fungi</taxon>
        <taxon>Dikarya</taxon>
        <taxon>Basidiomycota</taxon>
        <taxon>Agaricomycotina</taxon>
        <taxon>Dacrymycetes</taxon>
        <taxon>Dacrymycetales</taxon>
        <taxon>Dacrymycetaceae</taxon>
        <taxon>Dacryopinax</taxon>
    </lineage>
</organism>
<evidence type="ECO:0000256" key="1">
    <source>
        <dbReference type="ARBA" id="ARBA00004123"/>
    </source>
</evidence>
<dbReference type="Proteomes" id="UP000030653">
    <property type="component" value="Unassembled WGS sequence"/>
</dbReference>
<feature type="compositionally biased region" description="Acidic residues" evidence="7">
    <location>
        <begin position="35"/>
        <end position="48"/>
    </location>
</feature>
<dbReference type="GO" id="GO:0061775">
    <property type="term" value="F:cohesin loader activity"/>
    <property type="evidence" value="ECO:0007669"/>
    <property type="project" value="InterPro"/>
</dbReference>
<evidence type="ECO:0000256" key="3">
    <source>
        <dbReference type="ARBA" id="ARBA00022737"/>
    </source>
</evidence>
<dbReference type="Pfam" id="PF12765">
    <property type="entry name" value="Cohesin_HEAT"/>
    <property type="match status" value="1"/>
</dbReference>
<keyword evidence="4 6" id="KW-0539">Nucleus</keyword>
<dbReference type="OMA" id="GSTDWPA"/>
<dbReference type="InterPro" id="IPR024986">
    <property type="entry name" value="Nipped-B_C"/>
</dbReference>
<dbReference type="RefSeq" id="XP_040630084.1">
    <property type="nucleotide sequence ID" value="XM_040776309.1"/>
</dbReference>
<evidence type="ECO:0000256" key="4">
    <source>
        <dbReference type="ARBA" id="ARBA00023242"/>
    </source>
</evidence>
<dbReference type="Pfam" id="PF12830">
    <property type="entry name" value="Nipped-B_C"/>
    <property type="match status" value="1"/>
</dbReference>
<feature type="compositionally biased region" description="Polar residues" evidence="7">
    <location>
        <begin position="1"/>
        <end position="13"/>
    </location>
</feature>
<protein>
    <recommendedName>
        <fullName evidence="6">Sister chromatid cohesion protein</fullName>
    </recommendedName>
</protein>
<accession>M5G4Q1</accession>
<comment type="similarity">
    <text evidence="2 6">Belongs to the SCC2/Nipped-B family.</text>
</comment>
<dbReference type="PANTHER" id="PTHR21704">
    <property type="entry name" value="NIPPED-B-LIKE PROTEIN DELANGIN SCC2-RELATED"/>
    <property type="match status" value="1"/>
</dbReference>
<feature type="compositionally biased region" description="Acidic residues" evidence="7">
    <location>
        <begin position="230"/>
        <end position="249"/>
    </location>
</feature>
<dbReference type="GO" id="GO:0071169">
    <property type="term" value="P:establishment of protein localization to chromatin"/>
    <property type="evidence" value="ECO:0007669"/>
    <property type="project" value="TreeGrafter"/>
</dbReference>
<dbReference type="InterPro" id="IPR026003">
    <property type="entry name" value="Cohesin_HEAT"/>
</dbReference>
<dbReference type="InterPro" id="IPR033031">
    <property type="entry name" value="Scc2/Nipped-B"/>
</dbReference>
<keyword evidence="5 6" id="KW-0131">Cell cycle</keyword>
<evidence type="ECO:0000313" key="9">
    <source>
        <dbReference type="EMBL" id="EJU03190.1"/>
    </source>
</evidence>
<dbReference type="SUPFAM" id="SSF48371">
    <property type="entry name" value="ARM repeat"/>
    <property type="match status" value="1"/>
</dbReference>
<dbReference type="InterPro" id="IPR011989">
    <property type="entry name" value="ARM-like"/>
</dbReference>
<gene>
    <name evidence="9" type="ORF">DACRYDRAFT_78067</name>
</gene>
<evidence type="ECO:0000256" key="5">
    <source>
        <dbReference type="ARBA" id="ARBA00023306"/>
    </source>
</evidence>
<dbReference type="InterPro" id="IPR001387">
    <property type="entry name" value="Cro/C1-type_HTH"/>
</dbReference>
<dbReference type="PANTHER" id="PTHR21704:SF18">
    <property type="entry name" value="NIPPED-B-LIKE PROTEIN"/>
    <property type="match status" value="1"/>
</dbReference>
<dbReference type="OrthoDB" id="418242at2759"/>
<reference evidence="9 10" key="1">
    <citation type="journal article" date="2012" name="Science">
        <title>The Paleozoic origin of enzymatic lignin decomposition reconstructed from 31 fungal genomes.</title>
        <authorList>
            <person name="Floudas D."/>
            <person name="Binder M."/>
            <person name="Riley R."/>
            <person name="Barry K."/>
            <person name="Blanchette R.A."/>
            <person name="Henrissat B."/>
            <person name="Martinez A.T."/>
            <person name="Otillar R."/>
            <person name="Spatafora J.W."/>
            <person name="Yadav J.S."/>
            <person name="Aerts A."/>
            <person name="Benoit I."/>
            <person name="Boyd A."/>
            <person name="Carlson A."/>
            <person name="Copeland A."/>
            <person name="Coutinho P.M."/>
            <person name="de Vries R.P."/>
            <person name="Ferreira P."/>
            <person name="Findley K."/>
            <person name="Foster B."/>
            <person name="Gaskell J."/>
            <person name="Glotzer D."/>
            <person name="Gorecki P."/>
            <person name="Heitman J."/>
            <person name="Hesse C."/>
            <person name="Hori C."/>
            <person name="Igarashi K."/>
            <person name="Jurgens J.A."/>
            <person name="Kallen N."/>
            <person name="Kersten P."/>
            <person name="Kohler A."/>
            <person name="Kuees U."/>
            <person name="Kumar T.K.A."/>
            <person name="Kuo A."/>
            <person name="LaButti K."/>
            <person name="Larrondo L.F."/>
            <person name="Lindquist E."/>
            <person name="Ling A."/>
            <person name="Lombard V."/>
            <person name="Lucas S."/>
            <person name="Lundell T."/>
            <person name="Martin R."/>
            <person name="McLaughlin D.J."/>
            <person name="Morgenstern I."/>
            <person name="Morin E."/>
            <person name="Murat C."/>
            <person name="Nagy L.G."/>
            <person name="Nolan M."/>
            <person name="Ohm R.A."/>
            <person name="Patyshakuliyeva A."/>
            <person name="Rokas A."/>
            <person name="Ruiz-Duenas F.J."/>
            <person name="Sabat G."/>
            <person name="Salamov A."/>
            <person name="Samejima M."/>
            <person name="Schmutz J."/>
            <person name="Slot J.C."/>
            <person name="St John F."/>
            <person name="Stenlid J."/>
            <person name="Sun H."/>
            <person name="Sun S."/>
            <person name="Syed K."/>
            <person name="Tsang A."/>
            <person name="Wiebenga A."/>
            <person name="Young D."/>
            <person name="Pisabarro A."/>
            <person name="Eastwood D.C."/>
            <person name="Martin F."/>
            <person name="Cullen D."/>
            <person name="Grigoriev I.V."/>
            <person name="Hibbett D.S."/>
        </authorList>
    </citation>
    <scope>NUCLEOTIDE SEQUENCE [LARGE SCALE GENOMIC DNA]</scope>
    <source>
        <strain evidence="9 10">DJM-731 SS1</strain>
    </source>
</reference>
<dbReference type="PROSITE" id="PS50943">
    <property type="entry name" value="HTH_CROC1"/>
    <property type="match status" value="1"/>
</dbReference>
<evidence type="ECO:0000256" key="7">
    <source>
        <dbReference type="SAM" id="MobiDB-lite"/>
    </source>
</evidence>
<dbReference type="InterPro" id="IPR016024">
    <property type="entry name" value="ARM-type_fold"/>
</dbReference>
<dbReference type="CDD" id="cd23958">
    <property type="entry name" value="SCC2"/>
    <property type="match status" value="1"/>
</dbReference>